<evidence type="ECO:0000313" key="2">
    <source>
        <dbReference type="Proteomes" id="UP000621560"/>
    </source>
</evidence>
<gene>
    <name evidence="1" type="ORF">IDH44_09660</name>
</gene>
<dbReference type="RefSeq" id="WP_190917075.1">
    <property type="nucleotide sequence ID" value="NZ_JACXIZ010000015.1"/>
</dbReference>
<dbReference type="AlphaFoldDB" id="A0A927BTM2"/>
<dbReference type="EMBL" id="JACXIZ010000015">
    <property type="protein sequence ID" value="MBD2845455.1"/>
    <property type="molecule type" value="Genomic_DNA"/>
</dbReference>
<evidence type="ECO:0000313" key="1">
    <source>
        <dbReference type="EMBL" id="MBD2845455.1"/>
    </source>
</evidence>
<keyword evidence="2" id="KW-1185">Reference proteome</keyword>
<comment type="caution">
    <text evidence="1">The sequence shown here is derived from an EMBL/GenBank/DDBJ whole genome shotgun (WGS) entry which is preliminary data.</text>
</comment>
<sequence>MGMSQKSKKKISRELRLAALTENNRASFIEFEEWITSPQKNYTPGAIDQISSVILKFLYGCMAAAKPMQMN</sequence>
<protein>
    <submittedName>
        <fullName evidence="1">Uncharacterized protein</fullName>
    </submittedName>
</protein>
<proteinExistence type="predicted"/>
<dbReference type="Proteomes" id="UP000621560">
    <property type="component" value="Unassembled WGS sequence"/>
</dbReference>
<name>A0A927BTM2_9BACL</name>
<reference evidence="1" key="1">
    <citation type="submission" date="2020-09" db="EMBL/GenBank/DDBJ databases">
        <title>A novel bacterium of genus Paenibacillus, isolated from South China Sea.</title>
        <authorList>
            <person name="Huang H."/>
            <person name="Mo K."/>
            <person name="Hu Y."/>
        </authorList>
    </citation>
    <scope>NUCLEOTIDE SEQUENCE</scope>
    <source>
        <strain evidence="1">IB182496</strain>
    </source>
</reference>
<accession>A0A927BTM2</accession>
<organism evidence="1 2">
    <name type="scientific">Paenibacillus sabuli</name>
    <dbReference type="NCBI Taxonomy" id="2772509"/>
    <lineage>
        <taxon>Bacteria</taxon>
        <taxon>Bacillati</taxon>
        <taxon>Bacillota</taxon>
        <taxon>Bacilli</taxon>
        <taxon>Bacillales</taxon>
        <taxon>Paenibacillaceae</taxon>
        <taxon>Paenibacillus</taxon>
    </lineage>
</organism>